<dbReference type="InterPro" id="IPR058922">
    <property type="entry name" value="WHD_DRP"/>
</dbReference>
<dbReference type="GO" id="GO:0005524">
    <property type="term" value="F:ATP binding"/>
    <property type="evidence" value="ECO:0007669"/>
    <property type="project" value="UniProtKB-KW"/>
</dbReference>
<comment type="caution">
    <text evidence="12">The sequence shown here is derived from an EMBL/GenBank/DDBJ whole genome shotgun (WGS) entry which is preliminary data.</text>
</comment>
<dbReference type="Gene3D" id="3.80.10.10">
    <property type="entry name" value="Ribonuclease Inhibitor"/>
    <property type="match status" value="4"/>
</dbReference>
<dbReference type="Pfam" id="PF18052">
    <property type="entry name" value="Rx_N"/>
    <property type="match status" value="1"/>
</dbReference>
<dbReference type="InterPro" id="IPR041118">
    <property type="entry name" value="Rx_N"/>
</dbReference>
<dbReference type="InterPro" id="IPR042197">
    <property type="entry name" value="Apaf_helical"/>
</dbReference>
<keyword evidence="5" id="KW-0611">Plant defense</keyword>
<dbReference type="Gene3D" id="1.20.5.4130">
    <property type="match status" value="1"/>
</dbReference>
<dbReference type="GO" id="GO:0043531">
    <property type="term" value="F:ADP binding"/>
    <property type="evidence" value="ECO:0007669"/>
    <property type="project" value="InterPro"/>
</dbReference>
<dbReference type="Proteomes" id="UP000594638">
    <property type="component" value="Unassembled WGS sequence"/>
</dbReference>
<evidence type="ECO:0000259" key="7">
    <source>
        <dbReference type="Pfam" id="PF00931"/>
    </source>
</evidence>
<dbReference type="PANTHER" id="PTHR36766">
    <property type="entry name" value="PLANT BROAD-SPECTRUM MILDEW RESISTANCE PROTEIN RPW8"/>
    <property type="match status" value="1"/>
</dbReference>
<dbReference type="InterPro" id="IPR002182">
    <property type="entry name" value="NB-ARC"/>
</dbReference>
<dbReference type="FunFam" id="3.40.50.300:FF:001091">
    <property type="entry name" value="Probable disease resistance protein At1g61300"/>
    <property type="match status" value="1"/>
</dbReference>
<proteinExistence type="inferred from homology"/>
<gene>
    <name evidence="12" type="ORF">OLEA9_A086776</name>
</gene>
<dbReference type="SUPFAM" id="SSF52540">
    <property type="entry name" value="P-loop containing nucleoside triphosphate hydrolases"/>
    <property type="match status" value="1"/>
</dbReference>
<evidence type="ECO:0000256" key="5">
    <source>
        <dbReference type="ARBA" id="ARBA00022821"/>
    </source>
</evidence>
<evidence type="ECO:0000313" key="12">
    <source>
        <dbReference type="EMBL" id="CAA3032172.1"/>
    </source>
</evidence>
<evidence type="ECO:0000259" key="9">
    <source>
        <dbReference type="Pfam" id="PF23247"/>
    </source>
</evidence>
<evidence type="ECO:0000313" key="13">
    <source>
        <dbReference type="Proteomes" id="UP000594638"/>
    </source>
</evidence>
<dbReference type="Pfam" id="PF25019">
    <property type="entry name" value="LRR_R13L1-DRL21"/>
    <property type="match status" value="1"/>
</dbReference>
<feature type="domain" description="Disease resistance N-terminal" evidence="8">
    <location>
        <begin position="9"/>
        <end position="96"/>
    </location>
</feature>
<sequence length="1206" mass="138668">MDAVISATVQATVEKLLASATSELSLLWNFKKDLRKLGRSLKMMDLVLQDAEKREVTDEAVKLWLKNLRDVTYDADHVLDEINYENMRHMVEIQRQNKIRGCLNNFSFTPPLAFRWRMARRIKDINDDLKMIADEANTYGFQKVENYALTVPRVRETDSITVDSNVVGRQDDEAGILKLIINTDDLVISVLPIVGMGGLGKTTLARSVFNHQHTESHFAIRIWVCVSENFDVMTLFKRILESLGGNFQGASRQVIVDKLREKLKDKRYLLILDDLWNENREAWEDFKNTMAGVNTNRGNVIMVTTRQKRVASIVNTYRDPYDLKLLKDDECWSIIKARTFRDEEVPEQFEKVGKKLACKCGGLPLAANMVGGTLQGNGVDDWVSVLEIGLSNLEANENYAIQVLKVSFDRLSSPLLKKCFAYCSMFVKDSIIRRDELIQLWMAEGFLPDNRENNMETIGNTCFNILLQNSFFQEAEKDEFGNIEYCKMHDLVQDLACSVSNSESFNAVEHSANDIPKVRYLAMEMHEKERQMFTKEKASYLRTLFSVRISQDKILPWFKHLHVLKLLDVYIEELPTSICKLIHLRYLAATRLPTLPDSVCKLYNLQTLRLPDLIQRLPEKLCDLSNLRHLYLPPRNDRFPMPPKLGKLSHLQTLQFFRVGDKEGCRIEELGFLKNLTGKLNIFNLELVNGVEEAKKADLVGKLKIYKLCLKWTEYDDMDVSEGNINDKSVLEGLQPHPNLKSITIDGFRGTNFPSWTMRMEVFLDGSGWLKFDKLIDVSFYNCKNCEEIPMFGHLPLLKYLTLAHLTNVRSIGPSFYGGQETRVMFPALERLILEDMPNLTEWVEAELMTVAETRACREQVFPCLEDLVIRNCPKLNTSPSHFPCLKNLVIDTIDSDSLLTKILGSSNLTSLEKLMISNISTLTCLSHMKGCRKYLRELNIQNCDKLSELTDDIHSFQSLKSLTITGCRSLKSISNQSGREGPLSLVKLEIANCLELRCLPSEMIESFRCLEYLRVARCLELISCAIDLEKLPCISELHIYNCPELRSLPKRIGHLSSLRELWIGGFSDSLDYSSFQATLDGIQQLQHIQKLCLYGLPHWDSLPYLLQHLTSLRYLILKRFGIEALPEWFGGLSSLEEIHLYELEKLRNMPSKEAMQRLTKLKSLYISQCPLFDKFMEERGPDSERSKISHILIMFRDQFDPNWLI</sequence>
<evidence type="ECO:0000256" key="2">
    <source>
        <dbReference type="ARBA" id="ARBA00022614"/>
    </source>
</evidence>
<dbReference type="CDD" id="cd14798">
    <property type="entry name" value="RX-CC_like"/>
    <property type="match status" value="1"/>
</dbReference>
<dbReference type="Pfam" id="PF00931">
    <property type="entry name" value="NB-ARC"/>
    <property type="match status" value="1"/>
</dbReference>
<evidence type="ECO:0000259" key="11">
    <source>
        <dbReference type="Pfam" id="PF25019"/>
    </source>
</evidence>
<keyword evidence="2" id="KW-0433">Leucine-rich repeat</keyword>
<dbReference type="InterPro" id="IPR056789">
    <property type="entry name" value="LRR_R13L1-DRL21"/>
</dbReference>
<evidence type="ECO:0000256" key="6">
    <source>
        <dbReference type="ARBA" id="ARBA00022840"/>
    </source>
</evidence>
<dbReference type="OrthoDB" id="1896560at2759"/>
<feature type="domain" description="NB-ARC" evidence="7">
    <location>
        <begin position="187"/>
        <end position="342"/>
    </location>
</feature>
<evidence type="ECO:0000256" key="1">
    <source>
        <dbReference type="ARBA" id="ARBA00008894"/>
    </source>
</evidence>
<accession>A0A8S0VNU3</accession>
<evidence type="ECO:0000259" key="8">
    <source>
        <dbReference type="Pfam" id="PF18052"/>
    </source>
</evidence>
<protein>
    <submittedName>
        <fullName evidence="12">Disease resistance RGA3</fullName>
    </submittedName>
</protein>
<dbReference type="InterPro" id="IPR032675">
    <property type="entry name" value="LRR_dom_sf"/>
</dbReference>
<dbReference type="InterPro" id="IPR038005">
    <property type="entry name" value="RX-like_CC"/>
</dbReference>
<keyword evidence="3" id="KW-0677">Repeat</keyword>
<dbReference type="EMBL" id="CACTIH010009538">
    <property type="protein sequence ID" value="CAA3032172.1"/>
    <property type="molecule type" value="Genomic_DNA"/>
</dbReference>
<name>A0A8S0VNU3_OLEEU</name>
<dbReference type="GO" id="GO:0051607">
    <property type="term" value="P:defense response to virus"/>
    <property type="evidence" value="ECO:0007669"/>
    <property type="project" value="UniProtKB-ARBA"/>
</dbReference>
<dbReference type="PANTHER" id="PTHR36766:SF70">
    <property type="entry name" value="DISEASE RESISTANCE PROTEIN RGA4"/>
    <property type="match status" value="1"/>
</dbReference>
<dbReference type="Gene3D" id="1.10.8.430">
    <property type="entry name" value="Helical domain of apoptotic protease-activating factors"/>
    <property type="match status" value="1"/>
</dbReference>
<dbReference type="InterPro" id="IPR057135">
    <property type="entry name" value="At4g27190-like_LRR"/>
</dbReference>
<feature type="domain" description="Disease resistance protein winged helix" evidence="10">
    <location>
        <begin position="425"/>
        <end position="496"/>
    </location>
</feature>
<dbReference type="Pfam" id="PF23247">
    <property type="entry name" value="LRR_RPS2"/>
    <property type="match status" value="1"/>
</dbReference>
<dbReference type="InterPro" id="IPR027417">
    <property type="entry name" value="P-loop_NTPase"/>
</dbReference>
<dbReference type="SUPFAM" id="SSF52058">
    <property type="entry name" value="L domain-like"/>
    <property type="match status" value="2"/>
</dbReference>
<keyword evidence="13" id="KW-1185">Reference proteome</keyword>
<evidence type="ECO:0000256" key="4">
    <source>
        <dbReference type="ARBA" id="ARBA00022741"/>
    </source>
</evidence>
<keyword evidence="4" id="KW-0547">Nucleotide-binding</keyword>
<comment type="similarity">
    <text evidence="1">Belongs to the disease resistance NB-LRR family.</text>
</comment>
<organism evidence="12 13">
    <name type="scientific">Olea europaea subsp. europaea</name>
    <dbReference type="NCBI Taxonomy" id="158383"/>
    <lineage>
        <taxon>Eukaryota</taxon>
        <taxon>Viridiplantae</taxon>
        <taxon>Streptophyta</taxon>
        <taxon>Embryophyta</taxon>
        <taxon>Tracheophyta</taxon>
        <taxon>Spermatophyta</taxon>
        <taxon>Magnoliopsida</taxon>
        <taxon>eudicotyledons</taxon>
        <taxon>Gunneridae</taxon>
        <taxon>Pentapetalae</taxon>
        <taxon>asterids</taxon>
        <taxon>lamiids</taxon>
        <taxon>Lamiales</taxon>
        <taxon>Oleaceae</taxon>
        <taxon>Oleeae</taxon>
        <taxon>Olea</taxon>
    </lineage>
</organism>
<dbReference type="AlphaFoldDB" id="A0A8S0VNU3"/>
<dbReference type="Gene3D" id="3.40.50.300">
    <property type="entry name" value="P-loop containing nucleotide triphosphate hydrolases"/>
    <property type="match status" value="1"/>
</dbReference>
<reference evidence="12 13" key="1">
    <citation type="submission" date="2019-12" db="EMBL/GenBank/DDBJ databases">
        <authorList>
            <person name="Alioto T."/>
            <person name="Alioto T."/>
            <person name="Gomez Garrido J."/>
        </authorList>
    </citation>
    <scope>NUCLEOTIDE SEQUENCE [LARGE SCALE GENOMIC DNA]</scope>
</reference>
<dbReference type="Gramene" id="OE9A086776T1">
    <property type="protein sequence ID" value="OE9A086776C1"/>
    <property type="gene ID" value="OE9A086776"/>
</dbReference>
<dbReference type="PRINTS" id="PR00364">
    <property type="entry name" value="DISEASERSIST"/>
</dbReference>
<feature type="domain" description="R13L1/DRL21-like LRR repeat region" evidence="11">
    <location>
        <begin position="667"/>
        <end position="805"/>
    </location>
</feature>
<keyword evidence="6" id="KW-0067">ATP-binding</keyword>
<feature type="domain" description="Disease resistance protein At4g27190-like leucine-rich repeats" evidence="9">
    <location>
        <begin position="858"/>
        <end position="994"/>
    </location>
</feature>
<dbReference type="Pfam" id="PF23559">
    <property type="entry name" value="WHD_DRP"/>
    <property type="match status" value="1"/>
</dbReference>
<evidence type="ECO:0000256" key="3">
    <source>
        <dbReference type="ARBA" id="ARBA00022737"/>
    </source>
</evidence>
<dbReference type="FunFam" id="1.10.10.10:FF:000322">
    <property type="entry name" value="Probable disease resistance protein At1g63360"/>
    <property type="match status" value="1"/>
</dbReference>
<evidence type="ECO:0000259" key="10">
    <source>
        <dbReference type="Pfam" id="PF23559"/>
    </source>
</evidence>